<accession>A0A7X2LVQ5</accession>
<evidence type="ECO:0000313" key="4">
    <source>
        <dbReference type="Proteomes" id="UP000446768"/>
    </source>
</evidence>
<sequence length="488" mass="52396">MPSTIAPQRPVRHLAIIGGLGTLASQDLYSKLAGAIEARGETTDGLGRYRLSLDRQPCGTRAGGDALLPRKLYLYDRIHRFEATRADGVLLPCFISHTFLDQLQAELGVRVFDMMAALAAHVGDAPLRIGVLCSTYVREQRLFERYFPHAELVYPQPAIQRDCVMRALYGADGNVLAQADHQVCAHLRQACADLERQGAQLIIPGASEFAALARPLQVAGHAVVDSHHIYAMHVLAQDAALHQAPFKLGIVGGIGPAATVDFMHKIVRNTDAARDQEHVRLIVEHNPQIPDRTANLVGNGDDPTLALYSACKRLEENGAALIAMPCNTAHAYIARIQDNLAVPIVNMLEETIRHIGRHHAGHATVGLLATTGTVSSGVYHAAAQGSGFSLIVPDARHQQDVMEAIYGEHGVKAGHTEGPGKAALLRAAAHLAERGATVIILGCTELPLLLPQHRAFAIAGKSVALLDPTDILARRCVALAQANRQKVG</sequence>
<dbReference type="Proteomes" id="UP000446768">
    <property type="component" value="Unassembled WGS sequence"/>
</dbReference>
<gene>
    <name evidence="3" type="ORF">GJ700_26425</name>
</gene>
<comment type="caution">
    <text evidence="3">The sequence shown here is derived from an EMBL/GenBank/DDBJ whole genome shotgun (WGS) entry which is preliminary data.</text>
</comment>
<dbReference type="PANTHER" id="PTHR21198">
    <property type="entry name" value="GLUTAMATE RACEMASE"/>
    <property type="match status" value="1"/>
</dbReference>
<dbReference type="GO" id="GO:0047661">
    <property type="term" value="F:amino-acid racemase activity"/>
    <property type="evidence" value="ECO:0007669"/>
    <property type="project" value="InterPro"/>
</dbReference>
<evidence type="ECO:0000256" key="1">
    <source>
        <dbReference type="ARBA" id="ARBA00007847"/>
    </source>
</evidence>
<dbReference type="InterPro" id="IPR018187">
    <property type="entry name" value="Asp/Glu_racemase_AS_1"/>
</dbReference>
<dbReference type="NCBIfam" id="TIGR00035">
    <property type="entry name" value="asp_race"/>
    <property type="match status" value="1"/>
</dbReference>
<dbReference type="AlphaFoldDB" id="A0A7X2LVQ5"/>
<comment type="similarity">
    <text evidence="1">Belongs to the aspartate/glutamate racemases family.</text>
</comment>
<dbReference type="PANTHER" id="PTHR21198:SF7">
    <property type="entry name" value="ASPARTATE-GLUTAMATE RACEMASE FAMILY"/>
    <property type="match status" value="1"/>
</dbReference>
<keyword evidence="2 3" id="KW-0413">Isomerase</keyword>
<evidence type="ECO:0000313" key="3">
    <source>
        <dbReference type="EMBL" id="MRV75258.1"/>
    </source>
</evidence>
<reference evidence="3 4" key="1">
    <citation type="submission" date="2019-11" db="EMBL/GenBank/DDBJ databases">
        <title>Novel species isolated from a subtropical stream in China.</title>
        <authorList>
            <person name="Lu H."/>
        </authorList>
    </citation>
    <scope>NUCLEOTIDE SEQUENCE [LARGE SCALE GENOMIC DNA]</scope>
    <source>
        <strain evidence="3 4">FT92W</strain>
    </source>
</reference>
<dbReference type="PROSITE" id="PS00924">
    <property type="entry name" value="ASP_GLU_RACEMASE_2"/>
    <property type="match status" value="1"/>
</dbReference>
<dbReference type="SUPFAM" id="SSF53681">
    <property type="entry name" value="Aspartate/glutamate racemase"/>
    <property type="match status" value="4"/>
</dbReference>
<dbReference type="PROSITE" id="PS00923">
    <property type="entry name" value="ASP_GLU_RACEMASE_1"/>
    <property type="match status" value="1"/>
</dbReference>
<dbReference type="InterPro" id="IPR004380">
    <property type="entry name" value="Asp_race"/>
</dbReference>
<dbReference type="EC" id="5.1.1.-" evidence="3"/>
<evidence type="ECO:0000256" key="2">
    <source>
        <dbReference type="ARBA" id="ARBA00023235"/>
    </source>
</evidence>
<keyword evidence="4" id="KW-1185">Reference proteome</keyword>
<dbReference type="InterPro" id="IPR033134">
    <property type="entry name" value="Asp/Glu_racemase_AS_2"/>
</dbReference>
<dbReference type="Gene3D" id="3.40.50.1860">
    <property type="match status" value="4"/>
</dbReference>
<dbReference type="EMBL" id="WKJJ01000019">
    <property type="protein sequence ID" value="MRV75258.1"/>
    <property type="molecule type" value="Genomic_DNA"/>
</dbReference>
<organism evidence="3 4">
    <name type="scientific">Pseudoduganella rivuli</name>
    <dbReference type="NCBI Taxonomy" id="2666085"/>
    <lineage>
        <taxon>Bacteria</taxon>
        <taxon>Pseudomonadati</taxon>
        <taxon>Pseudomonadota</taxon>
        <taxon>Betaproteobacteria</taxon>
        <taxon>Burkholderiales</taxon>
        <taxon>Oxalobacteraceae</taxon>
        <taxon>Telluria group</taxon>
        <taxon>Pseudoduganella</taxon>
    </lineage>
</organism>
<name>A0A7X2LVQ5_9BURK</name>
<dbReference type="RefSeq" id="WP_154379632.1">
    <property type="nucleotide sequence ID" value="NZ_WKJJ01000019.1"/>
</dbReference>
<proteinExistence type="inferred from homology"/>
<dbReference type="InterPro" id="IPR015942">
    <property type="entry name" value="Asp/Glu/hydantoin_racemase"/>
</dbReference>
<protein>
    <submittedName>
        <fullName evidence="3">Amino acid racemase</fullName>
        <ecNumber evidence="3">5.1.1.-</ecNumber>
    </submittedName>
</protein>
<dbReference type="Pfam" id="PF01177">
    <property type="entry name" value="Asp_Glu_race"/>
    <property type="match status" value="2"/>
</dbReference>
<dbReference type="InterPro" id="IPR001920">
    <property type="entry name" value="Asp/Glu_race"/>
</dbReference>